<sequence length="1185" mass="132003">MSMPASSGIDESKKKHRAKHSGPKAKKRVPVAPGFTQHNAKAFAVQHTTKAARLVQRTLDYHTKKHHLPRSQHILETTPPIVVALVGPPKSGKSTLLKSLVKHFARQAINVIKGPLTVVVGKKLRLTFIECGCDMNSMLDAAKIADVVLMMVNVRCGLEMYHFEFINMVQVHGLPRIIPVLNHLDTYKDSSASRAVRRKIKQRLWVDLNSKIFLLTRFVPKKYPTVDVPVNEHSKPGDYLIGEVRRLARMIVVKIPRATDWRTSHPYLLIDRLEDITDNSTLSQSAETDRRVSMYGWVRGAPLPPALTSPGIHIAGLGDFTLAGCTLQPDPCPLPCHILQTASPATAKPNRHLAERDRKIYAPMSSLGGVLFDRDATYIDLGGSHYLTNHNQRGHSSHQPKGATQAALNEVHTTFGRAGALDEQLDKHHRVRILEDTPYLRTENVEFETTADAEVDCVSNGDIGDSSEPGQETAEDVQMFSDDLVAGFLMPAGTQLTPKPDEGTKRNVGVKSVHLEVKEILVAGFLMPAGTQLTPKPDEGTKRNVGVKSVHLEVKEILDEIDWKSTNPARINWNRVIYGQASAHSNVEQMRTPVAGGLLYATNTSHSSSGVVELSDHDFTLPLHLDSSLAITSADDWLKPEISERVVNLFTTGQWDPSEDAKTLLQSDMEARNKLALEEAHKHAASAADHVRYKPSSHDEKDDIVFGSNDFNDDEEMERDDNSDDDGSDDDGMEAEDIFGDSDNGSDSDVHKDASDDAQRDPNSEFEKRLLRPTKRQKLLEKRKRHKELFGRLYEEAAGGPDAAAFYDKLVAAKEAQLAANRAVLQSLPEEALEQLEGFPPGTYVRLEFEGIPHQFIDHFNPCQPLVAGGLPSAEESKGFLQVRFRTHRWLKRVLRSNDPITVSIGWRRYQTVGVFSKEEHNLRNRFLKYSLPHEHCLATIYGPLVPAKTGVVFFVNSAWRPQSDTSGLPTFRVAGTGSVTSTDQSFQVMKKLKLIGEPYKIFSKTAFIRGMFNSALEVSKMVGARIQTVSNVRVTGTKPENRVDSQYKPIHRPVYLPAPLYVPTKLVAALPFAQKPKASRRAARQMLGGDPVQAALYGDLPPPVKSAADGDHETRHELLARLRQLHADFKQREHAKMIARVTKHKKEVAKLEKRRAANAKDRRKTYFARHGGNGGRRRKTNEQN</sequence>
<reference evidence="6 7" key="1">
    <citation type="submission" date="2019-07" db="EMBL/GenBank/DDBJ databases">
        <title>Annotation for the trematode Paragonimus westermani.</title>
        <authorList>
            <person name="Choi Y.-J."/>
        </authorList>
    </citation>
    <scope>NUCLEOTIDE SEQUENCE [LARGE SCALE GENOMIC DNA]</scope>
    <source>
        <strain evidence="6">180907_Pwestermani</strain>
    </source>
</reference>
<dbReference type="PROSITE" id="PS51714">
    <property type="entry name" value="G_BMS1"/>
    <property type="match status" value="1"/>
</dbReference>
<feature type="compositionally biased region" description="Basic and acidic residues" evidence="4">
    <location>
        <begin position="748"/>
        <end position="770"/>
    </location>
</feature>
<keyword evidence="2" id="KW-0690">Ribosome biogenesis</keyword>
<dbReference type="GO" id="GO:0034511">
    <property type="term" value="F:U3 snoRNA binding"/>
    <property type="evidence" value="ECO:0007669"/>
    <property type="project" value="TreeGrafter"/>
</dbReference>
<evidence type="ECO:0000313" key="7">
    <source>
        <dbReference type="Proteomes" id="UP000699462"/>
    </source>
</evidence>
<dbReference type="PANTHER" id="PTHR12858">
    <property type="entry name" value="RIBOSOME BIOGENESIS PROTEIN"/>
    <property type="match status" value="1"/>
</dbReference>
<feature type="compositionally biased region" description="Basic residues" evidence="4">
    <location>
        <begin position="1176"/>
        <end position="1185"/>
    </location>
</feature>
<accession>A0A8T0DMW4</accession>
<dbReference type="SUPFAM" id="SSF52540">
    <property type="entry name" value="P-loop containing nucleoside triphosphate hydrolases"/>
    <property type="match status" value="1"/>
</dbReference>
<feature type="region of interest" description="Disordered" evidence="4">
    <location>
        <begin position="1"/>
        <end position="30"/>
    </location>
</feature>
<evidence type="ECO:0000256" key="1">
    <source>
        <dbReference type="ARBA" id="ARBA00004604"/>
    </source>
</evidence>
<dbReference type="Proteomes" id="UP000699462">
    <property type="component" value="Unassembled WGS sequence"/>
</dbReference>
<dbReference type="SMART" id="SM01362">
    <property type="entry name" value="DUF663"/>
    <property type="match status" value="1"/>
</dbReference>
<dbReference type="InterPro" id="IPR007034">
    <property type="entry name" value="BMS1_TSR1_C"/>
</dbReference>
<organism evidence="6 7">
    <name type="scientific">Paragonimus westermani</name>
    <dbReference type="NCBI Taxonomy" id="34504"/>
    <lineage>
        <taxon>Eukaryota</taxon>
        <taxon>Metazoa</taxon>
        <taxon>Spiralia</taxon>
        <taxon>Lophotrochozoa</taxon>
        <taxon>Platyhelminthes</taxon>
        <taxon>Trematoda</taxon>
        <taxon>Digenea</taxon>
        <taxon>Plagiorchiida</taxon>
        <taxon>Troglotremata</taxon>
        <taxon>Troglotrematidae</taxon>
        <taxon>Paragonimus</taxon>
    </lineage>
</organism>
<dbReference type="GO" id="GO:0005730">
    <property type="term" value="C:nucleolus"/>
    <property type="evidence" value="ECO:0007669"/>
    <property type="project" value="UniProtKB-SubCell"/>
</dbReference>
<dbReference type="OrthoDB" id="10260897at2759"/>
<feature type="compositionally biased region" description="Basic and acidic residues" evidence="4">
    <location>
        <begin position="1149"/>
        <end position="1161"/>
    </location>
</feature>
<dbReference type="AlphaFoldDB" id="A0A8T0DMW4"/>
<feature type="domain" description="Bms1-type G" evidence="5">
    <location>
        <begin position="78"/>
        <end position="257"/>
    </location>
</feature>
<evidence type="ECO:0000256" key="2">
    <source>
        <dbReference type="ARBA" id="ARBA00022517"/>
    </source>
</evidence>
<dbReference type="SMART" id="SM00785">
    <property type="entry name" value="AARP2CN"/>
    <property type="match status" value="1"/>
</dbReference>
<dbReference type="GO" id="GO:0003924">
    <property type="term" value="F:GTPase activity"/>
    <property type="evidence" value="ECO:0007669"/>
    <property type="project" value="TreeGrafter"/>
</dbReference>
<evidence type="ECO:0000313" key="6">
    <source>
        <dbReference type="EMBL" id="KAF8568612.1"/>
    </source>
</evidence>
<comment type="subcellular location">
    <subcellularLocation>
        <location evidence="1">Nucleus</location>
        <location evidence="1">Nucleolus</location>
    </subcellularLocation>
</comment>
<keyword evidence="3" id="KW-0539">Nucleus</keyword>
<name>A0A8T0DMW4_9TREM</name>
<proteinExistence type="predicted"/>
<dbReference type="GO" id="GO:0005525">
    <property type="term" value="F:GTP binding"/>
    <property type="evidence" value="ECO:0007669"/>
    <property type="project" value="TreeGrafter"/>
</dbReference>
<dbReference type="GO" id="GO:0000462">
    <property type="term" value="P:maturation of SSU-rRNA from tricistronic rRNA transcript (SSU-rRNA, 5.8S rRNA, LSU-rRNA)"/>
    <property type="evidence" value="ECO:0007669"/>
    <property type="project" value="TreeGrafter"/>
</dbReference>
<feature type="compositionally biased region" description="Basic residues" evidence="4">
    <location>
        <begin position="14"/>
        <end position="29"/>
    </location>
</feature>
<feature type="region of interest" description="Disordered" evidence="4">
    <location>
        <begin position="1144"/>
        <end position="1185"/>
    </location>
</feature>
<protein>
    <recommendedName>
        <fullName evidence="5">Bms1-type G domain-containing protein</fullName>
    </recommendedName>
</protein>
<dbReference type="Pfam" id="PF08142">
    <property type="entry name" value="AARP2CN"/>
    <property type="match status" value="1"/>
</dbReference>
<dbReference type="InterPro" id="IPR030387">
    <property type="entry name" value="G_Bms1/Tsr1_dom"/>
</dbReference>
<feature type="compositionally biased region" description="Basic and acidic residues" evidence="4">
    <location>
        <begin position="689"/>
        <end position="704"/>
    </location>
</feature>
<dbReference type="InterPro" id="IPR012948">
    <property type="entry name" value="AARP2CN"/>
</dbReference>
<feature type="compositionally biased region" description="Acidic residues" evidence="4">
    <location>
        <begin position="711"/>
        <end position="746"/>
    </location>
</feature>
<dbReference type="PANTHER" id="PTHR12858:SF2">
    <property type="entry name" value="RIBOSOME BIOGENESIS PROTEIN BMS1 HOMOLOG"/>
    <property type="match status" value="1"/>
</dbReference>
<dbReference type="EMBL" id="JTDF01002627">
    <property type="protein sequence ID" value="KAF8568612.1"/>
    <property type="molecule type" value="Genomic_DNA"/>
</dbReference>
<keyword evidence="7" id="KW-1185">Reference proteome</keyword>
<dbReference type="GO" id="GO:0030686">
    <property type="term" value="C:90S preribosome"/>
    <property type="evidence" value="ECO:0007669"/>
    <property type="project" value="TreeGrafter"/>
</dbReference>
<dbReference type="Pfam" id="PF04950">
    <property type="entry name" value="RIBIOP_C"/>
    <property type="match status" value="1"/>
</dbReference>
<feature type="region of interest" description="Disordered" evidence="4">
    <location>
        <begin position="680"/>
        <end position="778"/>
    </location>
</feature>
<gene>
    <name evidence="6" type="ORF">P879_07870</name>
</gene>
<dbReference type="InterPro" id="IPR027417">
    <property type="entry name" value="P-loop_NTPase"/>
</dbReference>
<evidence type="ECO:0000256" key="3">
    <source>
        <dbReference type="ARBA" id="ARBA00023242"/>
    </source>
</evidence>
<comment type="caution">
    <text evidence="6">The sequence shown here is derived from an EMBL/GenBank/DDBJ whole genome shotgun (WGS) entry which is preliminary data.</text>
</comment>
<dbReference type="Gene3D" id="3.40.50.300">
    <property type="entry name" value="P-loop containing nucleotide triphosphate hydrolases"/>
    <property type="match status" value="1"/>
</dbReference>
<dbReference type="GO" id="GO:0000479">
    <property type="term" value="P:endonucleolytic cleavage of tricistronic rRNA transcript (SSU-rRNA, 5.8S rRNA, LSU-rRNA)"/>
    <property type="evidence" value="ECO:0007669"/>
    <property type="project" value="TreeGrafter"/>
</dbReference>
<evidence type="ECO:0000259" key="5">
    <source>
        <dbReference type="PROSITE" id="PS51714"/>
    </source>
</evidence>
<dbReference type="InterPro" id="IPR039761">
    <property type="entry name" value="Bms1/Tsr1"/>
</dbReference>
<evidence type="ECO:0000256" key="4">
    <source>
        <dbReference type="SAM" id="MobiDB-lite"/>
    </source>
</evidence>